<accession>A0A9Q3C0A7</accession>
<feature type="compositionally biased region" description="Basic and acidic residues" evidence="1">
    <location>
        <begin position="7"/>
        <end position="26"/>
    </location>
</feature>
<feature type="region of interest" description="Disordered" evidence="1">
    <location>
        <begin position="1"/>
        <end position="84"/>
    </location>
</feature>
<dbReference type="AlphaFoldDB" id="A0A9Q3C0A7"/>
<organism evidence="2 3">
    <name type="scientific">Austropuccinia psidii MF-1</name>
    <dbReference type="NCBI Taxonomy" id="1389203"/>
    <lineage>
        <taxon>Eukaryota</taxon>
        <taxon>Fungi</taxon>
        <taxon>Dikarya</taxon>
        <taxon>Basidiomycota</taxon>
        <taxon>Pucciniomycotina</taxon>
        <taxon>Pucciniomycetes</taxon>
        <taxon>Pucciniales</taxon>
        <taxon>Sphaerophragmiaceae</taxon>
        <taxon>Austropuccinia</taxon>
    </lineage>
</organism>
<sequence>MDITLELDTRYHEGQTEKDSNQEKKPPVTGLNYLRSPQNLSSKKPHQTNNTKGKNFQGSKDKPHVTILNNVNRSIVSDKERRIK</sequence>
<comment type="caution">
    <text evidence="2">The sequence shown here is derived from an EMBL/GenBank/DDBJ whole genome shotgun (WGS) entry which is preliminary data.</text>
</comment>
<protein>
    <submittedName>
        <fullName evidence="2">Uncharacterized protein</fullName>
    </submittedName>
</protein>
<evidence type="ECO:0000256" key="1">
    <source>
        <dbReference type="SAM" id="MobiDB-lite"/>
    </source>
</evidence>
<name>A0A9Q3C0A7_9BASI</name>
<dbReference type="Proteomes" id="UP000765509">
    <property type="component" value="Unassembled WGS sequence"/>
</dbReference>
<dbReference type="EMBL" id="AVOT02003600">
    <property type="protein sequence ID" value="MBW0473991.1"/>
    <property type="molecule type" value="Genomic_DNA"/>
</dbReference>
<proteinExistence type="predicted"/>
<evidence type="ECO:0000313" key="2">
    <source>
        <dbReference type="EMBL" id="MBW0473991.1"/>
    </source>
</evidence>
<evidence type="ECO:0000313" key="3">
    <source>
        <dbReference type="Proteomes" id="UP000765509"/>
    </source>
</evidence>
<feature type="compositionally biased region" description="Polar residues" evidence="1">
    <location>
        <begin position="35"/>
        <end position="58"/>
    </location>
</feature>
<reference evidence="2" key="1">
    <citation type="submission" date="2021-03" db="EMBL/GenBank/DDBJ databases">
        <title>Draft genome sequence of rust myrtle Austropuccinia psidii MF-1, a brazilian biotype.</title>
        <authorList>
            <person name="Quecine M.C."/>
            <person name="Pachon D.M.R."/>
            <person name="Bonatelli M.L."/>
            <person name="Correr F.H."/>
            <person name="Franceschini L.M."/>
            <person name="Leite T.F."/>
            <person name="Margarido G.R.A."/>
            <person name="Almeida C.A."/>
            <person name="Ferrarezi J.A."/>
            <person name="Labate C.A."/>
        </authorList>
    </citation>
    <scope>NUCLEOTIDE SEQUENCE</scope>
    <source>
        <strain evidence="2">MF-1</strain>
    </source>
</reference>
<keyword evidence="3" id="KW-1185">Reference proteome</keyword>
<gene>
    <name evidence="2" type="ORF">O181_013706</name>
</gene>
<dbReference type="OrthoDB" id="5582182at2759"/>